<evidence type="ECO:0000313" key="1">
    <source>
        <dbReference type="EMBL" id="HDY59419.1"/>
    </source>
</evidence>
<accession>A0A7V0Z6F3</accession>
<gene>
    <name evidence="1" type="ORF">ENP86_07705</name>
</gene>
<dbReference type="Pfam" id="PF08843">
    <property type="entry name" value="AbiEii"/>
    <property type="match status" value="1"/>
</dbReference>
<dbReference type="Gene3D" id="3.10.450.620">
    <property type="entry name" value="JHP933, nucleotidyltransferase-like core domain"/>
    <property type="match status" value="1"/>
</dbReference>
<organism evidence="1">
    <name type="scientific">candidate division WOR-3 bacterium</name>
    <dbReference type="NCBI Taxonomy" id="2052148"/>
    <lineage>
        <taxon>Bacteria</taxon>
        <taxon>Bacteria division WOR-3</taxon>
    </lineage>
</organism>
<dbReference type="AlphaFoldDB" id="A0A7V0Z6F3"/>
<evidence type="ECO:0008006" key="2">
    <source>
        <dbReference type="Google" id="ProtNLM"/>
    </source>
</evidence>
<sequence>MAKNKESILNFHQKRILDLVAKTSYFTERFYLAGGTALSEFYLKHRISEDLDFFSENQEVNQFYIVRFFESKKSSLDLEKIETKRVLGLSTLFFHFSDKNVLKVDFNYYPFPRIEKGLKYKNLQIESIYDIAVDKVHTIVLNPRARDFIDIYFIIKRKGYDFKRLLLDAKAKFDWDISALDLGARLIECSDLSDYPRMLKRISHKEWKGFFINEAMKLKSEIFKR</sequence>
<proteinExistence type="predicted"/>
<reference evidence="1" key="1">
    <citation type="journal article" date="2020" name="mSystems">
        <title>Genome- and Community-Level Interaction Insights into Carbon Utilization and Element Cycling Functions of Hydrothermarchaeota in Hydrothermal Sediment.</title>
        <authorList>
            <person name="Zhou Z."/>
            <person name="Liu Y."/>
            <person name="Xu W."/>
            <person name="Pan J."/>
            <person name="Luo Z.H."/>
            <person name="Li M."/>
        </authorList>
    </citation>
    <scope>NUCLEOTIDE SEQUENCE [LARGE SCALE GENOMIC DNA]</scope>
    <source>
        <strain evidence="1">SpSt-258</strain>
    </source>
</reference>
<name>A0A7V0Z6F3_UNCW3</name>
<dbReference type="EMBL" id="DSKY01000020">
    <property type="protein sequence ID" value="HDY59419.1"/>
    <property type="molecule type" value="Genomic_DNA"/>
</dbReference>
<dbReference type="InterPro" id="IPR014942">
    <property type="entry name" value="AbiEii"/>
</dbReference>
<comment type="caution">
    <text evidence="1">The sequence shown here is derived from an EMBL/GenBank/DDBJ whole genome shotgun (WGS) entry which is preliminary data.</text>
</comment>
<protein>
    <recommendedName>
        <fullName evidence="2">Nucleotidyl transferase AbiEii/AbiGii toxin family protein</fullName>
    </recommendedName>
</protein>